<keyword evidence="1" id="KW-0472">Membrane</keyword>
<accession>A0A0R1GVK5</accession>
<keyword evidence="1" id="KW-1133">Transmembrane helix</keyword>
<keyword evidence="1" id="KW-0812">Transmembrane</keyword>
<dbReference type="PATRIC" id="fig|1423726.3.peg.129"/>
<protein>
    <submittedName>
        <fullName evidence="2">Uncharacterized protein</fullName>
    </submittedName>
</protein>
<evidence type="ECO:0000256" key="1">
    <source>
        <dbReference type="SAM" id="Phobius"/>
    </source>
</evidence>
<dbReference type="RefSeq" id="WP_057904706.1">
    <property type="nucleotide sequence ID" value="NZ_AZDA01000079.1"/>
</dbReference>
<evidence type="ECO:0000313" key="2">
    <source>
        <dbReference type="EMBL" id="KRK35394.1"/>
    </source>
</evidence>
<dbReference type="AlphaFoldDB" id="A0A0R1GVK5"/>
<comment type="caution">
    <text evidence="2">The sequence shown here is derived from an EMBL/GenBank/DDBJ whole genome shotgun (WGS) entry which is preliminary data.</text>
</comment>
<dbReference type="EMBL" id="AZDA01000079">
    <property type="protein sequence ID" value="KRK35394.1"/>
    <property type="molecule type" value="Genomic_DNA"/>
</dbReference>
<organism evidence="2 3">
    <name type="scientific">Loigolactobacillus bifermentans DSM 20003</name>
    <dbReference type="NCBI Taxonomy" id="1423726"/>
    <lineage>
        <taxon>Bacteria</taxon>
        <taxon>Bacillati</taxon>
        <taxon>Bacillota</taxon>
        <taxon>Bacilli</taxon>
        <taxon>Lactobacillales</taxon>
        <taxon>Lactobacillaceae</taxon>
        <taxon>Loigolactobacillus</taxon>
    </lineage>
</organism>
<evidence type="ECO:0000313" key="3">
    <source>
        <dbReference type="Proteomes" id="UP000051461"/>
    </source>
</evidence>
<dbReference type="STRING" id="1423726.FC07_GL000121"/>
<gene>
    <name evidence="2" type="ORF">FC07_GL000121</name>
</gene>
<reference evidence="2 3" key="1">
    <citation type="journal article" date="2015" name="Genome Announc.">
        <title>Expanding the biotechnology potential of lactobacilli through comparative genomics of 213 strains and associated genera.</title>
        <authorList>
            <person name="Sun Z."/>
            <person name="Harris H.M."/>
            <person name="McCann A."/>
            <person name="Guo C."/>
            <person name="Argimon S."/>
            <person name="Zhang W."/>
            <person name="Yang X."/>
            <person name="Jeffery I.B."/>
            <person name="Cooney J.C."/>
            <person name="Kagawa T.F."/>
            <person name="Liu W."/>
            <person name="Song Y."/>
            <person name="Salvetti E."/>
            <person name="Wrobel A."/>
            <person name="Rasinkangas P."/>
            <person name="Parkhill J."/>
            <person name="Rea M.C."/>
            <person name="O'Sullivan O."/>
            <person name="Ritari J."/>
            <person name="Douillard F.P."/>
            <person name="Paul Ross R."/>
            <person name="Yang R."/>
            <person name="Briner A.E."/>
            <person name="Felis G.E."/>
            <person name="de Vos W.M."/>
            <person name="Barrangou R."/>
            <person name="Klaenhammer T.R."/>
            <person name="Caufield P.W."/>
            <person name="Cui Y."/>
            <person name="Zhang H."/>
            <person name="O'Toole P.W."/>
        </authorList>
    </citation>
    <scope>NUCLEOTIDE SEQUENCE [LARGE SCALE GENOMIC DNA]</scope>
    <source>
        <strain evidence="2 3">DSM 20003</strain>
    </source>
</reference>
<sequence>MKRFGWRFIQENILMLFLTFLAVEFLAIVQFCPETPVPANPLISITMPADDDDTEASGKTAAPVKAHHGKATVKQQLQQLDQEELSVQGLAFLIFGLEALILLPFVVAIAWFHHMPTLAPAPKAKPAVKTRPVSAR</sequence>
<proteinExistence type="predicted"/>
<name>A0A0R1GVK5_9LACO</name>
<keyword evidence="3" id="KW-1185">Reference proteome</keyword>
<dbReference type="Proteomes" id="UP000051461">
    <property type="component" value="Unassembled WGS sequence"/>
</dbReference>
<feature type="transmembrane region" description="Helical" evidence="1">
    <location>
        <begin position="90"/>
        <end position="112"/>
    </location>
</feature>
<feature type="transmembrane region" description="Helical" evidence="1">
    <location>
        <begin position="12"/>
        <end position="31"/>
    </location>
</feature>